<reference evidence="3" key="1">
    <citation type="submission" date="2009-06" db="EMBL/GenBank/DDBJ databases">
        <authorList>
            <consortium name="US DOE Joint Genome Institute (JGI-PGF)"/>
            <person name="Lucas S."/>
            <person name="Copeland A."/>
            <person name="Lapidus A."/>
            <person name="Glavina del Rio T."/>
            <person name="Dalin E."/>
            <person name="Tice H."/>
            <person name="Bruce D."/>
            <person name="Goodwin L."/>
            <person name="Pitluck S."/>
            <person name="Kyrpides N."/>
            <person name="Mavromatis K."/>
            <person name="Ivanova N."/>
            <person name="Saunders E."/>
            <person name="Brettin T."/>
            <person name="Detter J.C."/>
            <person name="Han C."/>
            <person name="Larimer F."/>
            <person name="Land M."/>
            <person name="Hauser L."/>
            <person name="Markowitz V."/>
            <person name="Cheng J.-F."/>
            <person name="Hugenholtz P."/>
            <person name="Woyke T."/>
            <person name="Wu D."/>
            <person name="Gronow S."/>
            <person name="Klenk H.-P."/>
            <person name="Eisen J.A."/>
        </authorList>
    </citation>
    <scope>NUCLEOTIDE SEQUENCE</scope>
    <source>
        <strain evidence="3">Eklund 17B</strain>
    </source>
</reference>
<dbReference type="SUPFAM" id="SSF51735">
    <property type="entry name" value="NAD(P)-binding Rossmann-fold domains"/>
    <property type="match status" value="1"/>
</dbReference>
<dbReference type="PATRIC" id="fig|935198.13.peg.3206"/>
<comment type="similarity">
    <text evidence="1">Belongs to the NAD(P)-dependent epimerase/dehydratase family.</text>
</comment>
<evidence type="ECO:0000313" key="3">
    <source>
        <dbReference type="EMBL" id="ACD22607.1"/>
    </source>
</evidence>
<dbReference type="InterPro" id="IPR001509">
    <property type="entry name" value="Epimerase_deHydtase"/>
</dbReference>
<dbReference type="InterPro" id="IPR036291">
    <property type="entry name" value="NAD(P)-bd_dom_sf"/>
</dbReference>
<name>B2TQH0_CLOBB</name>
<evidence type="ECO:0000259" key="2">
    <source>
        <dbReference type="Pfam" id="PF01370"/>
    </source>
</evidence>
<dbReference type="EMBL" id="CP001056">
    <property type="protein sequence ID" value="ACD22607.1"/>
    <property type="molecule type" value="Genomic_DNA"/>
</dbReference>
<protein>
    <submittedName>
        <fullName evidence="3">NDP-sugar dehydratase or epimerase</fullName>
    </submittedName>
</protein>
<gene>
    <name evidence="3" type="ordered locus">CLL_A3241</name>
</gene>
<proteinExistence type="inferred from homology"/>
<accession>B2TQH0</accession>
<dbReference type="Gene3D" id="3.40.50.720">
    <property type="entry name" value="NAD(P)-binding Rossmann-like Domain"/>
    <property type="match status" value="1"/>
</dbReference>
<dbReference type="HOGENOM" id="CLU_007383_1_7_9"/>
<dbReference type="KEGG" id="cbk:CLL_A3241"/>
<dbReference type="Pfam" id="PF01370">
    <property type="entry name" value="Epimerase"/>
    <property type="match status" value="1"/>
</dbReference>
<accession>U4PK41</accession>
<dbReference type="PANTHER" id="PTHR43000">
    <property type="entry name" value="DTDP-D-GLUCOSE 4,6-DEHYDRATASE-RELATED"/>
    <property type="match status" value="1"/>
</dbReference>
<reference evidence="3" key="2">
    <citation type="submission" date="2009-08" db="EMBL/GenBank/DDBJ databases">
        <authorList>
            <person name="Shrivastava S."/>
            <person name="Brinkac L.M."/>
            <person name="Dodson R.J."/>
            <person name="Harkins D.M."/>
            <person name="Durkin A.S."/>
            <person name="Sutton G."/>
        </authorList>
    </citation>
    <scope>NUCLEOTIDE SEQUENCE</scope>
    <source>
        <strain evidence="3">Eklund 17B</strain>
    </source>
</reference>
<organism evidence="3">
    <name type="scientific">Clostridium botulinum (strain Eklund 17B / Type B)</name>
    <dbReference type="NCBI Taxonomy" id="935198"/>
    <lineage>
        <taxon>Bacteria</taxon>
        <taxon>Bacillati</taxon>
        <taxon>Bacillota</taxon>
        <taxon>Clostridia</taxon>
        <taxon>Eubacteriales</taxon>
        <taxon>Clostridiaceae</taxon>
        <taxon>Clostridium</taxon>
    </lineage>
</organism>
<dbReference type="AlphaFoldDB" id="B2TQH0"/>
<feature type="domain" description="NAD-dependent epimerase/dehydratase" evidence="2">
    <location>
        <begin position="2"/>
        <end position="250"/>
    </location>
</feature>
<sequence>MVVVIGATGFIGVYTVDKLMQDGYDVIATGRNKIVGEYYKNKGVEFVELDMANEDDFKKLPTENIQGIILLGGLLPANADVDISKYENASDYIKINTIGIINVLEYCRKNSIKKVISTTSYADVFNSWKKDIALTEEEPRNFKCEGDHAVYVISKNAAVDIMEYYNMQHGLQCATFRLPPVYGVGPHSEIYVNGKYYKTGIQTFIEKAEKGEDIEIWGDPQISRDIIYVKDVATAFLKALQSDNARGLYNMTSGVPLTLEKQIETVIDVFSKEKKSNLIYRPDLKNNTPSYLFSMEKAKRDFGFEPEYTDYKNLMIDYKKELESHRLDFLINSRRKNK</sequence>
<evidence type="ECO:0000256" key="1">
    <source>
        <dbReference type="ARBA" id="ARBA00007637"/>
    </source>
</evidence>